<name>A0A0K0F3N7_STRVS</name>
<keyword evidence="2" id="KW-1185">Reference proteome</keyword>
<evidence type="ECO:0000256" key="1">
    <source>
        <dbReference type="SAM" id="SignalP"/>
    </source>
</evidence>
<evidence type="ECO:0000313" key="3">
    <source>
        <dbReference type="WBParaSite" id="SVE_0342100.1"/>
    </source>
</evidence>
<feature type="chain" id="PRO_5005329362" evidence="1">
    <location>
        <begin position="21"/>
        <end position="132"/>
    </location>
</feature>
<dbReference type="WBParaSite" id="SVE_0342100.1">
    <property type="protein sequence ID" value="SVE_0342100.1"/>
    <property type="gene ID" value="SVE_0342100"/>
</dbReference>
<reference evidence="2" key="1">
    <citation type="submission" date="2014-07" db="EMBL/GenBank/DDBJ databases">
        <authorList>
            <person name="Martin A.A"/>
            <person name="De Silva N."/>
        </authorList>
    </citation>
    <scope>NUCLEOTIDE SEQUENCE</scope>
</reference>
<evidence type="ECO:0000313" key="2">
    <source>
        <dbReference type="Proteomes" id="UP000035680"/>
    </source>
</evidence>
<dbReference type="Proteomes" id="UP000035680">
    <property type="component" value="Unassembled WGS sequence"/>
</dbReference>
<sequence>MKTFQIFWIVILLYDKLIDCTSILSERCALHDDTLLRFKRQQIQQPVSGPQAIRGGPVGGPGKVAGQPMFYDDNSDTNLKNIPYSSGGANGQMGFGGNQGLGNSASGNMNPLTNRGVSGMNGMSGSGRVMLF</sequence>
<proteinExistence type="predicted"/>
<feature type="signal peptide" evidence="1">
    <location>
        <begin position="1"/>
        <end position="20"/>
    </location>
</feature>
<protein>
    <submittedName>
        <fullName evidence="3">Uncharacterized protein</fullName>
    </submittedName>
</protein>
<reference evidence="3" key="2">
    <citation type="submission" date="2015-08" db="UniProtKB">
        <authorList>
            <consortium name="WormBaseParasite"/>
        </authorList>
    </citation>
    <scope>IDENTIFICATION</scope>
</reference>
<dbReference type="AlphaFoldDB" id="A0A0K0F3N7"/>
<organism evidence="2 3">
    <name type="scientific">Strongyloides venezuelensis</name>
    <name type="common">Threadworm</name>
    <dbReference type="NCBI Taxonomy" id="75913"/>
    <lineage>
        <taxon>Eukaryota</taxon>
        <taxon>Metazoa</taxon>
        <taxon>Ecdysozoa</taxon>
        <taxon>Nematoda</taxon>
        <taxon>Chromadorea</taxon>
        <taxon>Rhabditida</taxon>
        <taxon>Tylenchina</taxon>
        <taxon>Panagrolaimomorpha</taxon>
        <taxon>Strongyloidoidea</taxon>
        <taxon>Strongyloididae</taxon>
        <taxon>Strongyloides</taxon>
    </lineage>
</organism>
<accession>A0A0K0F3N7</accession>
<keyword evidence="1" id="KW-0732">Signal</keyword>